<evidence type="ECO:0000256" key="1">
    <source>
        <dbReference type="SAM" id="MobiDB-lite"/>
    </source>
</evidence>
<reference evidence="2 3" key="1">
    <citation type="submission" date="2016-10" db="EMBL/GenBank/DDBJ databases">
        <authorList>
            <person name="Varghese N."/>
            <person name="Submissions S."/>
        </authorList>
    </citation>
    <scope>NUCLEOTIDE SEQUENCE [LARGE SCALE GENOMIC DNA]</scope>
    <source>
        <strain evidence="3">YIM D21,KCTC 23444,ACCC 10710</strain>
    </source>
</reference>
<accession>A0A1I2C5L1</accession>
<gene>
    <name evidence="2" type="ORF">SAMN04515678_112135</name>
</gene>
<name>A0A1I2C5L1_9RHOB</name>
<protein>
    <submittedName>
        <fullName evidence="2">Uncharacterized protein</fullName>
    </submittedName>
</protein>
<organism evidence="2 3">
    <name type="scientific">Roseivivax sediminis</name>
    <dbReference type="NCBI Taxonomy" id="936889"/>
    <lineage>
        <taxon>Bacteria</taxon>
        <taxon>Pseudomonadati</taxon>
        <taxon>Pseudomonadota</taxon>
        <taxon>Alphaproteobacteria</taxon>
        <taxon>Rhodobacterales</taxon>
        <taxon>Roseobacteraceae</taxon>
        <taxon>Roseivivax</taxon>
    </lineage>
</organism>
<dbReference type="Proteomes" id="UP000325289">
    <property type="component" value="Unassembled WGS sequence"/>
</dbReference>
<evidence type="ECO:0000313" key="2">
    <source>
        <dbReference type="EMBL" id="SFE63666.1"/>
    </source>
</evidence>
<sequence>MLGRGYPRGPRNLPALSAERSCISGQGEPDVYHVHGIHAADPPFHGNITKSKSFRGDRQMQITTPAVPAAPIVSGHPFGLPGVPPRSPDPRRVEAATDSQTADNMPDRQPAAGSPSDKLEAALDDPGDHVAPPSIMQLRISALLAERSTPAPAPEPGIEARARSAYDNAPPAEGLGANADTDSAPEPEAAAPAPRPEPTADSPEPERR</sequence>
<feature type="region of interest" description="Disordered" evidence="1">
    <location>
        <begin position="146"/>
        <end position="208"/>
    </location>
</feature>
<keyword evidence="3" id="KW-1185">Reference proteome</keyword>
<proteinExistence type="predicted"/>
<dbReference type="EMBL" id="FOMS01000012">
    <property type="protein sequence ID" value="SFE63666.1"/>
    <property type="molecule type" value="Genomic_DNA"/>
</dbReference>
<feature type="region of interest" description="Disordered" evidence="1">
    <location>
        <begin position="69"/>
        <end position="134"/>
    </location>
</feature>
<dbReference type="AlphaFoldDB" id="A0A1I2C5L1"/>
<evidence type="ECO:0000313" key="3">
    <source>
        <dbReference type="Proteomes" id="UP000325289"/>
    </source>
</evidence>